<evidence type="ECO:0000256" key="1">
    <source>
        <dbReference type="ARBA" id="ARBA00004651"/>
    </source>
</evidence>
<feature type="transmembrane region" description="Helical" evidence="8">
    <location>
        <begin position="258"/>
        <end position="278"/>
    </location>
</feature>
<dbReference type="GO" id="GO:0005886">
    <property type="term" value="C:plasma membrane"/>
    <property type="evidence" value="ECO:0007669"/>
    <property type="project" value="UniProtKB-SubCell"/>
</dbReference>
<dbReference type="Proteomes" id="UP000006160">
    <property type="component" value="Unassembled WGS sequence"/>
</dbReference>
<evidence type="ECO:0000256" key="6">
    <source>
        <dbReference type="ARBA" id="ARBA00022989"/>
    </source>
</evidence>
<dbReference type="EMBL" id="ACSJ01000001">
    <property type="protein sequence ID" value="EES92081.1"/>
    <property type="molecule type" value="Genomic_DNA"/>
</dbReference>
<feature type="transmembrane region" description="Helical" evidence="8">
    <location>
        <begin position="86"/>
        <end position="106"/>
    </location>
</feature>
<feature type="transmembrane region" description="Helical" evidence="8">
    <location>
        <begin position="135"/>
        <end position="158"/>
    </location>
</feature>
<feature type="transmembrane region" description="Helical" evidence="8">
    <location>
        <begin position="393"/>
        <end position="423"/>
    </location>
</feature>
<comment type="similarity">
    <text evidence="2">Belongs to the BCCT transporter (TC 2.A.15) family.</text>
</comment>
<evidence type="ECO:0000313" key="10">
    <source>
        <dbReference type="Proteomes" id="UP000006160"/>
    </source>
</evidence>
<protein>
    <submittedName>
        <fullName evidence="9">Glycine betaine transporter OpuD</fullName>
    </submittedName>
</protein>
<comment type="subcellular location">
    <subcellularLocation>
        <location evidence="1">Cell membrane</location>
        <topology evidence="1">Multi-pass membrane protein</topology>
    </subcellularLocation>
</comment>
<evidence type="ECO:0000256" key="8">
    <source>
        <dbReference type="SAM" id="Phobius"/>
    </source>
</evidence>
<dbReference type="NCBIfam" id="TIGR00842">
    <property type="entry name" value="bcct"/>
    <property type="match status" value="1"/>
</dbReference>
<accession>A0A9P2LM55</accession>
<comment type="caution">
    <text evidence="9">The sequence shown here is derived from an EMBL/GenBank/DDBJ whole genome shotgun (WGS) entry which is preliminary data.</text>
</comment>
<evidence type="ECO:0000256" key="3">
    <source>
        <dbReference type="ARBA" id="ARBA00022448"/>
    </source>
</evidence>
<keyword evidence="6 8" id="KW-1133">Transmembrane helix</keyword>
<keyword evidence="5 8" id="KW-0812">Transmembrane</keyword>
<gene>
    <name evidence="9" type="ORF">CLG_B0512</name>
</gene>
<feature type="transmembrane region" description="Helical" evidence="8">
    <location>
        <begin position="225"/>
        <end position="246"/>
    </location>
</feature>
<reference evidence="9 10" key="1">
    <citation type="submission" date="2009-10" db="EMBL/GenBank/DDBJ databases">
        <authorList>
            <person name="Shrivastava S."/>
            <person name="Brinkac L.B."/>
            <person name="Brown J.L."/>
            <person name="Bruce D.B."/>
            <person name="Detter C."/>
            <person name="Green L.D."/>
            <person name="Munk C.A."/>
            <person name="Rogers Y.C."/>
            <person name="Tapia R."/>
            <person name="Saunders E.S."/>
            <person name="Sims D.R."/>
            <person name="Smith L.A."/>
            <person name="Smith T.J."/>
            <person name="Sutton G."/>
            <person name="Brettin T."/>
        </authorList>
    </citation>
    <scope>NUCLEOTIDE SEQUENCE [LARGE SCALE GENOMIC DNA]</scope>
    <source>
        <strain evidence="10">D str. 1873</strain>
    </source>
</reference>
<dbReference type="RefSeq" id="WP_004443519.1">
    <property type="nucleotide sequence ID" value="NZ_ACSJ01000001.1"/>
</dbReference>
<evidence type="ECO:0000256" key="4">
    <source>
        <dbReference type="ARBA" id="ARBA00022475"/>
    </source>
</evidence>
<dbReference type="AlphaFoldDB" id="A0A9P2LM55"/>
<dbReference type="PANTHER" id="PTHR30047">
    <property type="entry name" value="HIGH-AFFINITY CHOLINE TRANSPORT PROTEIN-RELATED"/>
    <property type="match status" value="1"/>
</dbReference>
<feature type="transmembrane region" description="Helical" evidence="8">
    <location>
        <begin position="47"/>
        <end position="66"/>
    </location>
</feature>
<sequence>MKERNDNFIFKSSIIISLCIFIWALFFKKSFSIIINNALEVISNNVSWFYSGLMISFFIFCIWLFFSKFRNIKLGDDDSKPEFCNISWFSMLFSAGIGIGLVFWGVSEPLMHYLHPLGMQGGTESAKAFAFKKSFLHWGISAWACYSVLALAIAYMHFRKKKPALISSLLIPLIGEKRAKGTIGKIVDILTIFATISGIVTSLGMGTLQINSGLNYLLGVPETKIIQITIISIITILFLISACTGVKKGIKYLSNLNMFFAVLLLVAAIIVGPFKQIITNLGSGMFNYFLALIGENNNIFLNGAWYKQWTLFYWGWWIAWAPFVAIFIARVSKGRTIKEFIAGVLCVPAGFCLVWFAVFGTIGMNVSSSVANLAIQKIETAFFVIFNEYPMGFAISILAVILLFTFFVTSADSATYVLAVIASNGDNNPSKIRKIILGIIQSILTIALLFAGGLQMVQNASILMALPFGIIMLLTMIAFRKELIDSEVVERKFELQKVNNKSTRQKYRESVYNIKSTQTRIRKIES</sequence>
<dbReference type="PANTHER" id="PTHR30047:SF7">
    <property type="entry name" value="HIGH-AFFINITY CHOLINE TRANSPORT PROTEIN"/>
    <property type="match status" value="1"/>
</dbReference>
<evidence type="ECO:0000256" key="2">
    <source>
        <dbReference type="ARBA" id="ARBA00005658"/>
    </source>
</evidence>
<feature type="transmembrane region" description="Helical" evidence="8">
    <location>
        <begin position="7"/>
        <end position="27"/>
    </location>
</feature>
<evidence type="ECO:0000313" key="9">
    <source>
        <dbReference type="EMBL" id="EES92081.1"/>
    </source>
</evidence>
<feature type="transmembrane region" description="Helical" evidence="8">
    <location>
        <begin position="186"/>
        <end position="205"/>
    </location>
</feature>
<keyword evidence="4" id="KW-1003">Cell membrane</keyword>
<dbReference type="GeneID" id="66319139"/>
<feature type="transmembrane region" description="Helical" evidence="8">
    <location>
        <begin position="460"/>
        <end position="479"/>
    </location>
</feature>
<feature type="transmembrane region" description="Helical" evidence="8">
    <location>
        <begin position="340"/>
        <end position="362"/>
    </location>
</feature>
<name>A0A9P2LM55_CLOBO</name>
<evidence type="ECO:0000256" key="7">
    <source>
        <dbReference type="ARBA" id="ARBA00023136"/>
    </source>
</evidence>
<keyword evidence="3" id="KW-0813">Transport</keyword>
<evidence type="ECO:0000256" key="5">
    <source>
        <dbReference type="ARBA" id="ARBA00022692"/>
    </source>
</evidence>
<dbReference type="GO" id="GO:0022857">
    <property type="term" value="F:transmembrane transporter activity"/>
    <property type="evidence" value="ECO:0007669"/>
    <property type="project" value="InterPro"/>
</dbReference>
<feature type="transmembrane region" description="Helical" evidence="8">
    <location>
        <begin position="311"/>
        <end position="328"/>
    </location>
</feature>
<proteinExistence type="inferred from homology"/>
<dbReference type="InterPro" id="IPR000060">
    <property type="entry name" value="BCCT_transptr"/>
</dbReference>
<feature type="transmembrane region" description="Helical" evidence="8">
    <location>
        <begin position="435"/>
        <end position="454"/>
    </location>
</feature>
<organism evidence="9 10">
    <name type="scientific">Clostridium botulinum D str. 1873</name>
    <dbReference type="NCBI Taxonomy" id="592027"/>
    <lineage>
        <taxon>Bacteria</taxon>
        <taxon>Bacillati</taxon>
        <taxon>Bacillota</taxon>
        <taxon>Clostridia</taxon>
        <taxon>Eubacteriales</taxon>
        <taxon>Clostridiaceae</taxon>
        <taxon>Clostridium</taxon>
    </lineage>
</organism>
<dbReference type="Pfam" id="PF02028">
    <property type="entry name" value="BCCT"/>
    <property type="match status" value="1"/>
</dbReference>
<keyword evidence="7 8" id="KW-0472">Membrane</keyword>